<dbReference type="InterPro" id="IPR016039">
    <property type="entry name" value="Thiolase-like"/>
</dbReference>
<evidence type="ECO:0000256" key="1">
    <source>
        <dbReference type="ARBA" id="ARBA00008467"/>
    </source>
</evidence>
<proteinExistence type="inferred from homology"/>
<feature type="domain" description="Ketosynthase family 3 (KS3)" evidence="4">
    <location>
        <begin position="15"/>
        <end position="397"/>
    </location>
</feature>
<dbReference type="Gene3D" id="3.40.47.10">
    <property type="match status" value="1"/>
</dbReference>
<dbReference type="SUPFAM" id="SSF53901">
    <property type="entry name" value="Thiolase-like"/>
    <property type="match status" value="2"/>
</dbReference>
<dbReference type="GO" id="GO:0005829">
    <property type="term" value="C:cytosol"/>
    <property type="evidence" value="ECO:0007669"/>
    <property type="project" value="TreeGrafter"/>
</dbReference>
<dbReference type="Pfam" id="PF02801">
    <property type="entry name" value="Ketoacyl-synt_C"/>
    <property type="match status" value="1"/>
</dbReference>
<dbReference type="EMBL" id="JAKHSK010000013">
    <property type="protein sequence ID" value="MCL6218797.1"/>
    <property type="molecule type" value="Genomic_DNA"/>
</dbReference>
<keyword evidence="6" id="KW-1185">Reference proteome</keyword>
<gene>
    <name evidence="5" type="ORF">L1967_10855</name>
</gene>
<accession>A0A9X1ZPZ4</accession>
<dbReference type="InterPro" id="IPR014031">
    <property type="entry name" value="Ketoacyl_synth_C"/>
</dbReference>
<evidence type="ECO:0000313" key="5">
    <source>
        <dbReference type="EMBL" id="MCL6218797.1"/>
    </source>
</evidence>
<reference evidence="5" key="1">
    <citation type="submission" date="2022-01" db="EMBL/GenBank/DDBJ databases">
        <title>Genome sequencing of Zunongwangia sp. M21534 genome.</title>
        <authorList>
            <person name="Chen Y."/>
            <person name="Dong C."/>
            <person name="Shao Z."/>
        </authorList>
    </citation>
    <scope>NUCLEOTIDE SEQUENCE</scope>
    <source>
        <strain evidence="5">MCCC M21534</strain>
    </source>
</reference>
<dbReference type="GO" id="GO:0006633">
    <property type="term" value="P:fatty acid biosynthetic process"/>
    <property type="evidence" value="ECO:0007669"/>
    <property type="project" value="TreeGrafter"/>
</dbReference>
<dbReference type="Proteomes" id="UP001139521">
    <property type="component" value="Unassembled WGS sequence"/>
</dbReference>
<organism evidence="5 6">
    <name type="scientific">Zunongwangia pacifica</name>
    <dbReference type="NCBI Taxonomy" id="2911062"/>
    <lineage>
        <taxon>Bacteria</taxon>
        <taxon>Pseudomonadati</taxon>
        <taxon>Bacteroidota</taxon>
        <taxon>Flavobacteriia</taxon>
        <taxon>Flavobacteriales</taxon>
        <taxon>Flavobacteriaceae</taxon>
        <taxon>Zunongwangia</taxon>
    </lineage>
</organism>
<evidence type="ECO:0000256" key="2">
    <source>
        <dbReference type="ARBA" id="ARBA00022679"/>
    </source>
</evidence>
<evidence type="ECO:0000313" key="6">
    <source>
        <dbReference type="Proteomes" id="UP001139521"/>
    </source>
</evidence>
<dbReference type="InterPro" id="IPR014030">
    <property type="entry name" value="Ketoacyl_synth_N"/>
</dbReference>
<dbReference type="Pfam" id="PF00109">
    <property type="entry name" value="ketoacyl-synt"/>
    <property type="match status" value="1"/>
</dbReference>
<dbReference type="PANTHER" id="PTHR11712:SF336">
    <property type="entry name" value="3-OXOACYL-[ACYL-CARRIER-PROTEIN] SYNTHASE, MITOCHONDRIAL"/>
    <property type="match status" value="1"/>
</dbReference>
<evidence type="ECO:0000256" key="3">
    <source>
        <dbReference type="RuleBase" id="RU003694"/>
    </source>
</evidence>
<comment type="similarity">
    <text evidence="1 3">Belongs to the thiolase-like superfamily. Beta-ketoacyl-ACP synthases family.</text>
</comment>
<protein>
    <submittedName>
        <fullName evidence="5">Beta-ketoacyl synthase</fullName>
    </submittedName>
</protein>
<dbReference type="InterPro" id="IPR000794">
    <property type="entry name" value="Beta-ketoacyl_synthase"/>
</dbReference>
<dbReference type="PANTHER" id="PTHR11712">
    <property type="entry name" value="POLYKETIDE SYNTHASE-RELATED"/>
    <property type="match status" value="1"/>
</dbReference>
<comment type="caution">
    <text evidence="5">The sequence shown here is derived from an EMBL/GenBank/DDBJ whole genome shotgun (WGS) entry which is preliminary data.</text>
</comment>
<dbReference type="InterPro" id="IPR020841">
    <property type="entry name" value="PKS_Beta-ketoAc_synthase_dom"/>
</dbReference>
<keyword evidence="2 3" id="KW-0808">Transferase</keyword>
<dbReference type="AlphaFoldDB" id="A0A9X1ZPZ4"/>
<dbReference type="PROSITE" id="PS52004">
    <property type="entry name" value="KS3_2"/>
    <property type="match status" value="1"/>
</dbReference>
<evidence type="ECO:0000259" key="4">
    <source>
        <dbReference type="PROSITE" id="PS52004"/>
    </source>
</evidence>
<sequence length="399" mass="42958">MSTNNVPPSGARGIKNPIYIASTASISPLGEDHKEIWEAYKSNHHFIQKHDFEGEEAFAAFLPEKLRSEIDNLRTESAHYRKLDLSVLFAIYTSRQAIKRAGWENEKNIGINIGSSRGATGLFEKFHAEFIENRVASTQASPATTLGNISSWVGQDLENNGVHFSHSVTCSTGLHSVLNAVAWLQAGLADKFMAGGSEAALTSFTIAQMKALKTYASEDLAYPCQALNLHKTRNSMVLGEGAGLLCLENSASAKALAQITGIGYSAEKLKHSVSISEDGKCMQKAMKMAIGDLDPAEVDAVVMHAPGTIKGDLGEVNAIKAVFGENLPAMTSNKWKIGHTFATSGILNLELAMLMLRDQEFISVPFSDISEKPARLQHILVNAVGFGGNAVSVLISKLP</sequence>
<dbReference type="GO" id="GO:0004315">
    <property type="term" value="F:3-oxoacyl-[acyl-carrier-protein] synthase activity"/>
    <property type="evidence" value="ECO:0007669"/>
    <property type="project" value="TreeGrafter"/>
</dbReference>
<dbReference type="RefSeq" id="WP_249601647.1">
    <property type="nucleotide sequence ID" value="NZ_JAKHSK010000013.1"/>
</dbReference>
<name>A0A9X1ZPZ4_9FLAO</name>